<dbReference type="SUPFAM" id="SSF53098">
    <property type="entry name" value="Ribonuclease H-like"/>
    <property type="match status" value="1"/>
</dbReference>
<reference evidence="2" key="1">
    <citation type="journal article" date="2019" name="Int. J. Syst. Evol. Microbiol.">
        <title>The Global Catalogue of Microorganisms (GCM) 10K type strain sequencing project: providing services to taxonomists for standard genome sequencing and annotation.</title>
        <authorList>
            <consortium name="The Broad Institute Genomics Platform"/>
            <consortium name="The Broad Institute Genome Sequencing Center for Infectious Disease"/>
            <person name="Wu L."/>
            <person name="Ma J."/>
        </authorList>
    </citation>
    <scope>NUCLEOTIDE SEQUENCE [LARGE SCALE GENOMIC DNA]</scope>
    <source>
        <strain evidence="2">NBRC 3266</strain>
    </source>
</reference>
<protein>
    <recommendedName>
        <fullName evidence="3">Transposase</fullName>
    </recommendedName>
</protein>
<proteinExistence type="predicted"/>
<dbReference type="EMBL" id="BSNV01000028">
    <property type="protein sequence ID" value="GLQ66815.1"/>
    <property type="molecule type" value="Genomic_DNA"/>
</dbReference>
<comment type="caution">
    <text evidence="1">The sequence shown here is derived from an EMBL/GenBank/DDBJ whole genome shotgun (WGS) entry which is preliminary data.</text>
</comment>
<dbReference type="Proteomes" id="UP001156629">
    <property type="component" value="Unassembled WGS sequence"/>
</dbReference>
<organism evidence="1 2">
    <name type="scientific">Gluconobacter kondonii</name>
    <dbReference type="NCBI Taxonomy" id="941463"/>
    <lineage>
        <taxon>Bacteria</taxon>
        <taxon>Pseudomonadati</taxon>
        <taxon>Pseudomonadota</taxon>
        <taxon>Alphaproteobacteria</taxon>
        <taxon>Acetobacterales</taxon>
        <taxon>Acetobacteraceae</taxon>
        <taxon>Gluconobacter</taxon>
    </lineage>
</organism>
<dbReference type="InterPro" id="IPR012337">
    <property type="entry name" value="RNaseH-like_sf"/>
</dbReference>
<name>A0ABQ5WVA2_9PROT</name>
<evidence type="ECO:0000313" key="1">
    <source>
        <dbReference type="EMBL" id="GLQ66815.1"/>
    </source>
</evidence>
<evidence type="ECO:0000313" key="2">
    <source>
        <dbReference type="Proteomes" id="UP001156629"/>
    </source>
</evidence>
<sequence length="54" mass="6003">MDAEFCMGVLQEALIRSGAPEIFNTDQGSQLTTPRFTDVSQARQIRISMDGRGR</sequence>
<keyword evidence="2" id="KW-1185">Reference proteome</keyword>
<accession>A0ABQ5WVA2</accession>
<gene>
    <name evidence="1" type="ORF">GCM10007870_24000</name>
</gene>
<evidence type="ECO:0008006" key="3">
    <source>
        <dbReference type="Google" id="ProtNLM"/>
    </source>
</evidence>